<accession>A0A158HID0</accession>
<proteinExistence type="predicted"/>
<feature type="signal peptide" evidence="2">
    <location>
        <begin position="1"/>
        <end position="29"/>
    </location>
</feature>
<protein>
    <submittedName>
        <fullName evidence="3">Outer membrane protein</fullName>
    </submittedName>
</protein>
<gene>
    <name evidence="3" type="ORF">AWB64_04698</name>
</gene>
<evidence type="ECO:0000256" key="1">
    <source>
        <dbReference type="ARBA" id="ARBA00004442"/>
    </source>
</evidence>
<dbReference type="EMBL" id="FCOC02000017">
    <property type="protein sequence ID" value="SAL44158.1"/>
    <property type="molecule type" value="Genomic_DNA"/>
</dbReference>
<dbReference type="InterPro" id="IPR005618">
    <property type="entry name" value="OMPW"/>
</dbReference>
<organism evidence="3 4">
    <name type="scientific">Caballeronia sordidicola</name>
    <name type="common">Burkholderia sordidicola</name>
    <dbReference type="NCBI Taxonomy" id="196367"/>
    <lineage>
        <taxon>Bacteria</taxon>
        <taxon>Pseudomonadati</taxon>
        <taxon>Pseudomonadota</taxon>
        <taxon>Betaproteobacteria</taxon>
        <taxon>Burkholderiales</taxon>
        <taxon>Burkholderiaceae</taxon>
        <taxon>Caballeronia</taxon>
    </lineage>
</organism>
<dbReference type="Proteomes" id="UP000054893">
    <property type="component" value="Unassembled WGS sequence"/>
</dbReference>
<dbReference type="GO" id="GO:0009279">
    <property type="term" value="C:cell outer membrane"/>
    <property type="evidence" value="ECO:0007669"/>
    <property type="project" value="UniProtKB-SubCell"/>
</dbReference>
<dbReference type="InterPro" id="IPR011250">
    <property type="entry name" value="OMP/PagP_B-barrel"/>
</dbReference>
<evidence type="ECO:0000313" key="3">
    <source>
        <dbReference type="EMBL" id="SAL44158.1"/>
    </source>
</evidence>
<dbReference type="GO" id="GO:0055085">
    <property type="term" value="P:transmembrane transport"/>
    <property type="evidence" value="ECO:0007669"/>
    <property type="project" value="TreeGrafter"/>
</dbReference>
<dbReference type="Gene3D" id="2.40.160.20">
    <property type="match status" value="1"/>
</dbReference>
<comment type="subcellular location">
    <subcellularLocation>
        <location evidence="1">Cell outer membrane</location>
    </subcellularLocation>
</comment>
<reference evidence="3 4" key="1">
    <citation type="submission" date="2016-01" db="EMBL/GenBank/DDBJ databases">
        <authorList>
            <person name="Oliw E.H."/>
        </authorList>
    </citation>
    <scope>NUCLEOTIDE SEQUENCE [LARGE SCALE GENOMIC DNA]</scope>
    <source>
        <strain evidence="3">LMG 22029</strain>
    </source>
</reference>
<name>A0A158HID0_CABSO</name>
<dbReference type="OrthoDB" id="9807574at2"/>
<keyword evidence="2" id="KW-0732">Signal</keyword>
<evidence type="ECO:0000256" key="2">
    <source>
        <dbReference type="SAM" id="SignalP"/>
    </source>
</evidence>
<dbReference type="SUPFAM" id="SSF56925">
    <property type="entry name" value="OMPA-like"/>
    <property type="match status" value="1"/>
</dbReference>
<evidence type="ECO:0000313" key="4">
    <source>
        <dbReference type="Proteomes" id="UP000054893"/>
    </source>
</evidence>
<dbReference type="PANTHER" id="PTHR36920:SF1">
    <property type="entry name" value="OUTER MEMBRANE PROTEIN W"/>
    <property type="match status" value="1"/>
</dbReference>
<feature type="chain" id="PRO_5007810673" evidence="2">
    <location>
        <begin position="30"/>
        <end position="282"/>
    </location>
</feature>
<dbReference type="AlphaFoldDB" id="A0A158HID0"/>
<dbReference type="RefSeq" id="WP_060857765.1">
    <property type="nucleotide sequence ID" value="NZ_FCOC02000017.1"/>
</dbReference>
<sequence>MRKFLAAGKPLAAAVFGCALACASLTAHAQSAGDNVVGLGWFHVMPQDSSSELTTHVAPVPINTPLRLPSQFTSPGTSLSTKSADTFGLVFTHFFTDHIATTFVGGVPPEFELDGHGTIRPPGPAGALGNQNLDQTNPIVKSVRQWSPALIFQYYFNAPTAAFRPFAGIGVSYNFFTNIKLTNGFINSTQNNLGSVLAAAAGKPGQTTVDAKASSSWQPVFNIGATYNFDKHWGLIASLTYIPLKTTSSLIIKAADGTELATTKGKLNADPLITFLAVSYRF</sequence>
<dbReference type="Pfam" id="PF03922">
    <property type="entry name" value="OmpW"/>
    <property type="match status" value="1"/>
</dbReference>
<dbReference type="PANTHER" id="PTHR36920">
    <property type="match status" value="1"/>
</dbReference>